<dbReference type="SUPFAM" id="SSF89550">
    <property type="entry name" value="PHP domain-like"/>
    <property type="match status" value="1"/>
</dbReference>
<organism evidence="2">
    <name type="scientific">uncultured Armatimonadetes bacterium</name>
    <dbReference type="NCBI Taxonomy" id="157466"/>
    <lineage>
        <taxon>Bacteria</taxon>
        <taxon>Bacillati</taxon>
        <taxon>Armatimonadota</taxon>
        <taxon>environmental samples</taxon>
    </lineage>
</organism>
<evidence type="ECO:0000259" key="1">
    <source>
        <dbReference type="SMART" id="SM00481"/>
    </source>
</evidence>
<evidence type="ECO:0000313" key="2">
    <source>
        <dbReference type="EMBL" id="CAA9285249.1"/>
    </source>
</evidence>
<protein>
    <recommendedName>
        <fullName evidence="1">Polymerase/histidinol phosphatase N-terminal domain-containing protein</fullName>
    </recommendedName>
</protein>
<gene>
    <name evidence="2" type="ORF">AVDCRST_MAG63-3900</name>
</gene>
<dbReference type="CDD" id="cd07432">
    <property type="entry name" value="PHP_HisPPase"/>
    <property type="match status" value="1"/>
</dbReference>
<dbReference type="SMART" id="SM00481">
    <property type="entry name" value="POLIIIAc"/>
    <property type="match status" value="1"/>
</dbReference>
<dbReference type="Gene3D" id="3.20.20.140">
    <property type="entry name" value="Metal-dependent hydrolases"/>
    <property type="match status" value="1"/>
</dbReference>
<dbReference type="EMBL" id="CADCTO010000527">
    <property type="protein sequence ID" value="CAA9285249.1"/>
    <property type="molecule type" value="Genomic_DNA"/>
</dbReference>
<dbReference type="InterPro" id="IPR016195">
    <property type="entry name" value="Pol/histidinol_Pase-like"/>
</dbReference>
<reference evidence="2" key="1">
    <citation type="submission" date="2020-02" db="EMBL/GenBank/DDBJ databases">
        <authorList>
            <person name="Meier V. D."/>
        </authorList>
    </citation>
    <scope>NUCLEOTIDE SEQUENCE</scope>
    <source>
        <strain evidence="2">AVDCRST_MAG63</strain>
    </source>
</reference>
<feature type="domain" description="Polymerase/histidinol phosphatase N-terminal" evidence="1">
    <location>
        <begin position="55"/>
        <end position="120"/>
    </location>
</feature>
<accession>A0A6J4JR09</accession>
<dbReference type="InterPro" id="IPR003141">
    <property type="entry name" value="Pol/His_phosphatase_N"/>
</dbReference>
<name>A0A6J4JR09_9BACT</name>
<proteinExistence type="predicted"/>
<sequence>MPSSPRTKLRIVASVLLGPGFWDAVAGRFLLQPVPRDGGPPSPAGEASAWRDLRGALHIHSTYSDGAGDIPTVMAAAAEAGVDFVLLADHNTQRPLRDGWEAKYAAKPLLLIGTEVTVDKGAFLLALDMPPDWEPVKYEPPQVAVDAVNAEGGLPLVSLPFDVKHPWLDWNVRGYEGLEVINLSTIARRHVNAPSMLWLVPIYRTKGALAALRALVTRPDRELALWDRLTGGDGGQPMVGICALDAHALMKIGKKKYPIPSYADSFRAATTHVLLPPEEPASSDRRAIYDALRAGRCYMAYDCVGDPTGFDFRAAGGGSTATMGECLTPGGDEVHFSARVDGDGSRVLLRLFRDGRIVAAGDRGRLAFTTDVPGAYRVEAYLYARRVGPLVLGARPWVFSNPIYVRGEKMRAPGEENATQNGN</sequence>
<dbReference type="AlphaFoldDB" id="A0A6J4JR09"/>